<proteinExistence type="predicted"/>
<dbReference type="AlphaFoldDB" id="A0A8S1M5G9"/>
<accession>A0A8S1M5G9</accession>
<name>A0A8S1M5G9_PARPR</name>
<protein>
    <submittedName>
        <fullName evidence="1">Uncharacterized protein</fullName>
    </submittedName>
</protein>
<organism evidence="1 2">
    <name type="scientific">Paramecium primaurelia</name>
    <dbReference type="NCBI Taxonomy" id="5886"/>
    <lineage>
        <taxon>Eukaryota</taxon>
        <taxon>Sar</taxon>
        <taxon>Alveolata</taxon>
        <taxon>Ciliophora</taxon>
        <taxon>Intramacronucleata</taxon>
        <taxon>Oligohymenophorea</taxon>
        <taxon>Peniculida</taxon>
        <taxon>Parameciidae</taxon>
        <taxon>Paramecium</taxon>
    </lineage>
</organism>
<dbReference type="EMBL" id="CAJJDM010000050">
    <property type="protein sequence ID" value="CAD8073021.1"/>
    <property type="molecule type" value="Genomic_DNA"/>
</dbReference>
<reference evidence="1" key="1">
    <citation type="submission" date="2021-01" db="EMBL/GenBank/DDBJ databases">
        <authorList>
            <consortium name="Genoscope - CEA"/>
            <person name="William W."/>
        </authorList>
    </citation>
    <scope>NUCLEOTIDE SEQUENCE</scope>
</reference>
<sequence length="51" mass="6220">MRGQECPLCFCQEQSRLRQNVRYKQKCCGLLNYKGQKLKNQLKYYISQRFV</sequence>
<keyword evidence="2" id="KW-1185">Reference proteome</keyword>
<evidence type="ECO:0000313" key="1">
    <source>
        <dbReference type="EMBL" id="CAD8073021.1"/>
    </source>
</evidence>
<dbReference type="Proteomes" id="UP000688137">
    <property type="component" value="Unassembled WGS sequence"/>
</dbReference>
<evidence type="ECO:0000313" key="2">
    <source>
        <dbReference type="Proteomes" id="UP000688137"/>
    </source>
</evidence>
<gene>
    <name evidence="1" type="ORF">PPRIM_AZ9-3.1.T0500167</name>
</gene>
<comment type="caution">
    <text evidence="1">The sequence shown here is derived from an EMBL/GenBank/DDBJ whole genome shotgun (WGS) entry which is preliminary data.</text>
</comment>